<dbReference type="Gene3D" id="1.10.510.10">
    <property type="entry name" value="Transferase(Phosphotransferase) domain 1"/>
    <property type="match status" value="1"/>
</dbReference>
<accession>A0A804LGH4</accession>
<dbReference type="AlphaFoldDB" id="A0A804LGH4"/>
<reference evidence="4" key="2">
    <citation type="submission" date="2019-07" db="EMBL/GenBank/DDBJ databases">
        <authorList>
            <person name="Seetharam A."/>
            <person name="Woodhouse M."/>
            <person name="Cannon E."/>
        </authorList>
    </citation>
    <scope>NUCLEOTIDE SEQUENCE [LARGE SCALE GENOMIC DNA]</scope>
    <source>
        <strain evidence="4">cv. B73</strain>
    </source>
</reference>
<comment type="similarity">
    <text evidence="1">Belongs to the protein kinase superfamily. CK1 Ser/Thr protein kinase family. Casein kinase I subfamily.</text>
</comment>
<dbReference type="InterPro" id="IPR050235">
    <property type="entry name" value="CK1_Ser-Thr_kinase"/>
</dbReference>
<dbReference type="InParanoid" id="A0A804LGH4"/>
<evidence type="ECO:0000313" key="4">
    <source>
        <dbReference type="EnsemblPlants" id="Zm00001eb009420_P001"/>
    </source>
</evidence>
<feature type="compositionally biased region" description="Basic and acidic residues" evidence="2">
    <location>
        <begin position="88"/>
        <end position="100"/>
    </location>
</feature>
<dbReference type="EnsemblPlants" id="Zm00001eb009420_T001">
    <property type="protein sequence ID" value="Zm00001eb009420_P001"/>
    <property type="gene ID" value="Zm00001eb009420"/>
</dbReference>
<protein>
    <recommendedName>
        <fullName evidence="3">DUF7477 domain-containing protein</fullName>
    </recommendedName>
</protein>
<dbReference type="InterPro" id="IPR055900">
    <property type="entry name" value="DUF7477"/>
</dbReference>
<organism evidence="4 5">
    <name type="scientific">Zea mays</name>
    <name type="common">Maize</name>
    <dbReference type="NCBI Taxonomy" id="4577"/>
    <lineage>
        <taxon>Eukaryota</taxon>
        <taxon>Viridiplantae</taxon>
        <taxon>Streptophyta</taxon>
        <taxon>Embryophyta</taxon>
        <taxon>Tracheophyta</taxon>
        <taxon>Spermatophyta</taxon>
        <taxon>Magnoliopsida</taxon>
        <taxon>Liliopsida</taxon>
        <taxon>Poales</taxon>
        <taxon>Poaceae</taxon>
        <taxon>PACMAD clade</taxon>
        <taxon>Panicoideae</taxon>
        <taxon>Andropogonodae</taxon>
        <taxon>Andropogoneae</taxon>
        <taxon>Tripsacinae</taxon>
        <taxon>Zea</taxon>
    </lineage>
</organism>
<keyword evidence="5" id="KW-1185">Reference proteome</keyword>
<dbReference type="Pfam" id="PF24289">
    <property type="entry name" value="DUF7477"/>
    <property type="match status" value="1"/>
</dbReference>
<evidence type="ECO:0000256" key="1">
    <source>
        <dbReference type="ARBA" id="ARBA00005926"/>
    </source>
</evidence>
<feature type="domain" description="DUF7477" evidence="3">
    <location>
        <begin position="162"/>
        <end position="198"/>
    </location>
</feature>
<feature type="region of interest" description="Disordered" evidence="2">
    <location>
        <begin position="1"/>
        <end position="100"/>
    </location>
</feature>
<name>A0A804LGH4_MAIZE</name>
<evidence type="ECO:0000313" key="5">
    <source>
        <dbReference type="Proteomes" id="UP000007305"/>
    </source>
</evidence>
<reference evidence="5" key="1">
    <citation type="submission" date="2015-12" db="EMBL/GenBank/DDBJ databases">
        <title>Update maize B73 reference genome by single molecule sequencing technologies.</title>
        <authorList>
            <consortium name="Maize Genome Sequencing Project"/>
            <person name="Ware D."/>
        </authorList>
    </citation>
    <scope>NUCLEOTIDE SEQUENCE [LARGE SCALE GENOMIC DNA]</scope>
    <source>
        <strain evidence="5">cv. B73</strain>
    </source>
</reference>
<dbReference type="PANTHER" id="PTHR11909">
    <property type="entry name" value="CASEIN KINASE-RELATED"/>
    <property type="match status" value="1"/>
</dbReference>
<sequence length="358" mass="40103">MAPPQSTPRKPACPRLPHALPHRADSDGRSPQSLHPLAQLHLAASPTTRASMRAPMEGRPNPRTRSCSFTDTHRRVISFSSTGPGGEEATRRETPEETRKRLEELDALLEGLVEPKMRPPTPPPPPVLTYLRATAIRHRTEDMEQSSVFCSGFSQPMLHKAKGNIFPLLRTSAFPSSHVKEKWAKNLYIASICYGRTVGIIRYASVHAHLGRTGSRRDDLESLAYTLIFLIRGRLPWQGYQLVLPIFNGATYIYEAHVRRYFKIGSYVSPSYSEHHRRVLQMTSFNACRSVERFIDTHGPDALYRIIRAIQGFEDEPPLWRRLASRPDVGLRGRASSLEEAGLAGPLESAGAVLDSQI</sequence>
<proteinExistence type="inferred from homology"/>
<dbReference type="InterPro" id="IPR011009">
    <property type="entry name" value="Kinase-like_dom_sf"/>
</dbReference>
<dbReference type="SUPFAM" id="SSF56112">
    <property type="entry name" value="Protein kinase-like (PK-like)"/>
    <property type="match status" value="1"/>
</dbReference>
<dbReference type="Gramene" id="Zm00001eb009420_T001">
    <property type="protein sequence ID" value="Zm00001eb009420_P001"/>
    <property type="gene ID" value="Zm00001eb009420"/>
</dbReference>
<evidence type="ECO:0000256" key="2">
    <source>
        <dbReference type="SAM" id="MobiDB-lite"/>
    </source>
</evidence>
<evidence type="ECO:0000259" key="3">
    <source>
        <dbReference type="Pfam" id="PF24289"/>
    </source>
</evidence>
<dbReference type="Proteomes" id="UP000007305">
    <property type="component" value="Chromosome 1"/>
</dbReference>
<reference evidence="4" key="3">
    <citation type="submission" date="2021-05" db="UniProtKB">
        <authorList>
            <consortium name="EnsemblPlants"/>
        </authorList>
    </citation>
    <scope>IDENTIFICATION</scope>
    <source>
        <strain evidence="4">cv. B73</strain>
    </source>
</reference>